<evidence type="ECO:0000313" key="6">
    <source>
        <dbReference type="Proteomes" id="UP000027138"/>
    </source>
</evidence>
<dbReference type="GO" id="GO:0003700">
    <property type="term" value="F:DNA-binding transcription factor activity"/>
    <property type="evidence" value="ECO:0007669"/>
    <property type="project" value="InterPro"/>
</dbReference>
<keyword evidence="2" id="KW-0805">Transcription regulation</keyword>
<name>A0A067JNG8_JATCU</name>
<reference evidence="5 6" key="1">
    <citation type="journal article" date="2014" name="PLoS ONE">
        <title>Global Analysis of Gene Expression Profiles in Physic Nut (Jatropha curcas L.) Seedlings Exposed to Salt Stress.</title>
        <authorList>
            <person name="Zhang L."/>
            <person name="Zhang C."/>
            <person name="Wu P."/>
            <person name="Chen Y."/>
            <person name="Li M."/>
            <person name="Jiang H."/>
            <person name="Wu G."/>
        </authorList>
    </citation>
    <scope>NUCLEOTIDE SEQUENCE [LARGE SCALE GENOMIC DNA]</scope>
    <source>
        <strain evidence="6">cv. GZQX0401</strain>
        <tissue evidence="5">Young leaves</tissue>
    </source>
</reference>
<proteinExistence type="predicted"/>
<feature type="compositionally biased region" description="Low complexity" evidence="4">
    <location>
        <begin position="219"/>
        <end position="232"/>
    </location>
</feature>
<feature type="compositionally biased region" description="Basic residues" evidence="4">
    <location>
        <begin position="28"/>
        <end position="37"/>
    </location>
</feature>
<dbReference type="EMBL" id="KK915662">
    <property type="protein sequence ID" value="KDP21054.1"/>
    <property type="molecule type" value="Genomic_DNA"/>
</dbReference>
<feature type="region of interest" description="Disordered" evidence="4">
    <location>
        <begin position="1"/>
        <end position="42"/>
    </location>
</feature>
<dbReference type="PANTHER" id="PTHR33388:SF19">
    <property type="entry name" value="SPOROCYTELESS-LIKE EAR-CONTAINING PROTEIN"/>
    <property type="match status" value="1"/>
</dbReference>
<evidence type="ECO:0000313" key="5">
    <source>
        <dbReference type="EMBL" id="KDP21054.1"/>
    </source>
</evidence>
<protein>
    <submittedName>
        <fullName evidence="5">Uncharacterized protein</fullName>
    </submittedName>
</protein>
<organism evidence="5 6">
    <name type="scientific">Jatropha curcas</name>
    <name type="common">Barbados nut</name>
    <dbReference type="NCBI Taxonomy" id="180498"/>
    <lineage>
        <taxon>Eukaryota</taxon>
        <taxon>Viridiplantae</taxon>
        <taxon>Streptophyta</taxon>
        <taxon>Embryophyta</taxon>
        <taxon>Tracheophyta</taxon>
        <taxon>Spermatophyta</taxon>
        <taxon>Magnoliopsida</taxon>
        <taxon>eudicotyledons</taxon>
        <taxon>Gunneridae</taxon>
        <taxon>Pentapetalae</taxon>
        <taxon>rosids</taxon>
        <taxon>fabids</taxon>
        <taxon>Malpighiales</taxon>
        <taxon>Euphorbiaceae</taxon>
        <taxon>Crotonoideae</taxon>
        <taxon>Jatropheae</taxon>
        <taxon>Jatropha</taxon>
    </lineage>
</organism>
<keyword evidence="3" id="KW-0804">Transcription</keyword>
<keyword evidence="1" id="KW-0678">Repressor</keyword>
<dbReference type="InterPro" id="IPR040356">
    <property type="entry name" value="SPEAR"/>
</dbReference>
<dbReference type="PANTHER" id="PTHR33388">
    <property type="entry name" value="OS01G0212500 PROTEIN"/>
    <property type="match status" value="1"/>
</dbReference>
<dbReference type="Proteomes" id="UP000027138">
    <property type="component" value="Unassembled WGS sequence"/>
</dbReference>
<dbReference type="OrthoDB" id="1189784at2759"/>
<sequence length="429" mass="46715">MCSNTSLSSGCGGGACGGDNGSDYLYSKKPKRQRVPKRGPGVAELEKILREQEKKSDLDHQKIKNDGFSLVSSLSSTCYHHQPHIPSTSKNVSLSPIPNHFTPPTTTSFYNHANNNGNSNPPPLGGGKNGVQIAGSGVVLPEHALLPTMWSSSSCQPASVDVGGDHRSAHGLQFSTNSLNGSNNNNNNNHHPQMFIPSPRMMQRSHQSPPSMKNLFPHSPAASSSSTTISSAGPCHGREPPSNQTSYYHCTSAWPEEDKVMVVGVKRSRPFSMEIPPIPPLQYSIPPFLPHTNRLNDSTLSCGSHSLINLEPTETTSREMKPVGCSMETSIRTCSTDNAGNGNFLLFGSPSTPPTQRERPKFTPCPFQESNEDYLHHLPLSQVGSKHKKPFYSFLLPREQIGTVEPNFIGLNNDRGETRENSIDLSLRL</sequence>
<evidence type="ECO:0000256" key="1">
    <source>
        <dbReference type="ARBA" id="ARBA00022491"/>
    </source>
</evidence>
<evidence type="ECO:0000256" key="2">
    <source>
        <dbReference type="ARBA" id="ARBA00023015"/>
    </source>
</evidence>
<gene>
    <name evidence="5" type="ORF">JCGZ_21525</name>
</gene>
<keyword evidence="6" id="KW-1185">Reference proteome</keyword>
<accession>A0A067JNG8</accession>
<feature type="compositionally biased region" description="Gly residues" evidence="4">
    <location>
        <begin position="10"/>
        <end position="20"/>
    </location>
</feature>
<feature type="region of interest" description="Disordered" evidence="4">
    <location>
        <begin position="201"/>
        <end position="240"/>
    </location>
</feature>
<evidence type="ECO:0000256" key="3">
    <source>
        <dbReference type="ARBA" id="ARBA00023163"/>
    </source>
</evidence>
<dbReference type="AlphaFoldDB" id="A0A067JNG8"/>
<evidence type="ECO:0000256" key="4">
    <source>
        <dbReference type="SAM" id="MobiDB-lite"/>
    </source>
</evidence>